<dbReference type="AlphaFoldDB" id="A0A2D0N5S8"/>
<evidence type="ECO:0000256" key="5">
    <source>
        <dbReference type="ARBA" id="ARBA00022691"/>
    </source>
</evidence>
<dbReference type="OrthoDB" id="9815856at2"/>
<comment type="similarity">
    <text evidence="1">Belongs to the precorrin methyltransferase family.</text>
</comment>
<evidence type="ECO:0000256" key="4">
    <source>
        <dbReference type="ARBA" id="ARBA00022679"/>
    </source>
</evidence>
<dbReference type="InterPro" id="IPR035996">
    <property type="entry name" value="4pyrrol_Methylase_sf"/>
</dbReference>
<evidence type="ECO:0000256" key="7">
    <source>
        <dbReference type="ARBA" id="ARBA00025705"/>
    </source>
</evidence>
<keyword evidence="4 9" id="KW-0808">Transferase</keyword>
<dbReference type="Gene3D" id="3.30.950.10">
    <property type="entry name" value="Methyltransferase, Cobalt-precorrin-4 Transmethylase, Domain 2"/>
    <property type="match status" value="1"/>
</dbReference>
<dbReference type="Gene3D" id="3.40.1010.10">
    <property type="entry name" value="Cobalt-precorrin-4 Transmethylase, Domain 1"/>
    <property type="match status" value="1"/>
</dbReference>
<dbReference type="SUPFAM" id="SSF53790">
    <property type="entry name" value="Tetrapyrrole methylase"/>
    <property type="match status" value="1"/>
</dbReference>
<name>A0A2D0N5S8_FLAN2</name>
<keyword evidence="6" id="KW-0627">Porphyrin biosynthesis</keyword>
<organism evidence="9 10">
    <name type="scientific">Flavilitoribacter nigricans (strain ATCC 23147 / DSM 23189 / NBRC 102662 / NCIMB 1420 / SS-2)</name>
    <name type="common">Lewinella nigricans</name>
    <dbReference type="NCBI Taxonomy" id="1122177"/>
    <lineage>
        <taxon>Bacteria</taxon>
        <taxon>Pseudomonadati</taxon>
        <taxon>Bacteroidota</taxon>
        <taxon>Saprospiria</taxon>
        <taxon>Saprospirales</taxon>
        <taxon>Lewinellaceae</taxon>
        <taxon>Flavilitoribacter</taxon>
    </lineage>
</organism>
<dbReference type="InterPro" id="IPR000878">
    <property type="entry name" value="4pyrrol_Mease"/>
</dbReference>
<dbReference type="EMBL" id="PDUD01000029">
    <property type="protein sequence ID" value="PHN03861.1"/>
    <property type="molecule type" value="Genomic_DNA"/>
</dbReference>
<evidence type="ECO:0000313" key="9">
    <source>
        <dbReference type="EMBL" id="PHN03861.1"/>
    </source>
</evidence>
<evidence type="ECO:0000259" key="8">
    <source>
        <dbReference type="Pfam" id="PF00590"/>
    </source>
</evidence>
<comment type="caution">
    <text evidence="9">The sequence shown here is derived from an EMBL/GenBank/DDBJ whole genome shotgun (WGS) entry which is preliminary data.</text>
</comment>
<comment type="pathway">
    <text evidence="7">Porphyrin-containing compound metabolism; siroheme biosynthesis; precorrin-2 from uroporphyrinogen III: step 1/1.</text>
</comment>
<dbReference type="InterPro" id="IPR050161">
    <property type="entry name" value="Siro_Cobalamin_biosynth"/>
</dbReference>
<dbReference type="GO" id="GO:0032259">
    <property type="term" value="P:methylation"/>
    <property type="evidence" value="ECO:0007669"/>
    <property type="project" value="UniProtKB-KW"/>
</dbReference>
<evidence type="ECO:0000256" key="1">
    <source>
        <dbReference type="ARBA" id="ARBA00005879"/>
    </source>
</evidence>
<evidence type="ECO:0000256" key="6">
    <source>
        <dbReference type="ARBA" id="ARBA00023244"/>
    </source>
</evidence>
<protein>
    <recommendedName>
        <fullName evidence="2">uroporphyrinogen-III C-methyltransferase</fullName>
        <ecNumber evidence="2">2.1.1.107</ecNumber>
    </recommendedName>
</protein>
<accession>A0A2D0N5S8</accession>
<dbReference type="InterPro" id="IPR006366">
    <property type="entry name" value="CobA/CysG_C"/>
</dbReference>
<keyword evidence="10" id="KW-1185">Reference proteome</keyword>
<dbReference type="CDD" id="cd11642">
    <property type="entry name" value="SUMT"/>
    <property type="match status" value="1"/>
</dbReference>
<dbReference type="FunFam" id="3.40.1010.10:FF:000001">
    <property type="entry name" value="Siroheme synthase"/>
    <property type="match status" value="1"/>
</dbReference>
<dbReference type="InterPro" id="IPR014776">
    <property type="entry name" value="4pyrrole_Mease_sub2"/>
</dbReference>
<feature type="domain" description="Tetrapyrrole methylase" evidence="8">
    <location>
        <begin position="10"/>
        <end position="217"/>
    </location>
</feature>
<dbReference type="RefSeq" id="WP_099152893.1">
    <property type="nucleotide sequence ID" value="NZ_PDUD01000029.1"/>
</dbReference>
<evidence type="ECO:0000313" key="10">
    <source>
        <dbReference type="Proteomes" id="UP000223913"/>
    </source>
</evidence>
<sequence length="250" mass="26728">MLPSSSNPHITLIGAGPGDPDLISVKGLKALRRAQVVFYDALVHPDLVEEAEHALKVYVGKRCGRHSVRQEDINHLLVSYARQYGAVVRLKGGDPFVFGRGQEEIDYARANGVTTDVIPGISSAIAAPGLAGIPLTHRGVAESFWVITGTTRKHELSRDLELAAQSSATVVILMGTRKLPAITEVFLRYRPASESVALLEKGSLPDSRIITGQLQDICEKAEAGQFAAPGIIVIGPVTALALEPLKADLK</sequence>
<reference evidence="9 10" key="1">
    <citation type="submission" date="2017-10" db="EMBL/GenBank/DDBJ databases">
        <title>The draft genome sequence of Lewinella nigricans NBRC 102662.</title>
        <authorList>
            <person name="Wang K."/>
        </authorList>
    </citation>
    <scope>NUCLEOTIDE SEQUENCE [LARGE SCALE GENOMIC DNA]</scope>
    <source>
        <strain evidence="9 10">NBRC 102662</strain>
    </source>
</reference>
<dbReference type="NCBIfam" id="NF004790">
    <property type="entry name" value="PRK06136.1"/>
    <property type="match status" value="1"/>
</dbReference>
<dbReference type="PANTHER" id="PTHR45790">
    <property type="entry name" value="SIROHEME SYNTHASE-RELATED"/>
    <property type="match status" value="1"/>
</dbReference>
<dbReference type="Proteomes" id="UP000223913">
    <property type="component" value="Unassembled WGS sequence"/>
</dbReference>
<dbReference type="EC" id="2.1.1.107" evidence="2"/>
<keyword evidence="3 9" id="KW-0489">Methyltransferase</keyword>
<dbReference type="GO" id="GO:0004851">
    <property type="term" value="F:uroporphyrin-III C-methyltransferase activity"/>
    <property type="evidence" value="ECO:0007669"/>
    <property type="project" value="UniProtKB-EC"/>
</dbReference>
<dbReference type="InterPro" id="IPR014777">
    <property type="entry name" value="4pyrrole_Mease_sub1"/>
</dbReference>
<gene>
    <name evidence="9" type="primary">cobA</name>
    <name evidence="9" type="ORF">CRP01_24740</name>
</gene>
<keyword evidence="5" id="KW-0949">S-adenosyl-L-methionine</keyword>
<evidence type="ECO:0000256" key="2">
    <source>
        <dbReference type="ARBA" id="ARBA00012162"/>
    </source>
</evidence>
<dbReference type="NCBIfam" id="TIGR01469">
    <property type="entry name" value="cobA_cysG_Cterm"/>
    <property type="match status" value="1"/>
</dbReference>
<evidence type="ECO:0000256" key="3">
    <source>
        <dbReference type="ARBA" id="ARBA00022603"/>
    </source>
</evidence>
<dbReference type="GO" id="GO:0019354">
    <property type="term" value="P:siroheme biosynthetic process"/>
    <property type="evidence" value="ECO:0007669"/>
    <property type="project" value="InterPro"/>
</dbReference>
<dbReference type="Pfam" id="PF00590">
    <property type="entry name" value="TP_methylase"/>
    <property type="match status" value="1"/>
</dbReference>
<dbReference type="PANTHER" id="PTHR45790:SF3">
    <property type="entry name" value="S-ADENOSYL-L-METHIONINE-DEPENDENT UROPORPHYRINOGEN III METHYLTRANSFERASE, CHLOROPLASTIC"/>
    <property type="match status" value="1"/>
</dbReference>
<proteinExistence type="inferred from homology"/>